<dbReference type="PANTHER" id="PTHR30065:SF1">
    <property type="entry name" value="SURFACE PRESENTATION OF ANTIGENS PROTEIN SPAR"/>
    <property type="match status" value="1"/>
</dbReference>
<evidence type="ECO:0000256" key="1">
    <source>
        <dbReference type="ARBA" id="ARBA00002578"/>
    </source>
</evidence>
<keyword evidence="11" id="KW-0966">Cell projection</keyword>
<keyword evidence="7 10" id="KW-0472">Membrane</keyword>
<dbReference type="GO" id="GO:0006605">
    <property type="term" value="P:protein targeting"/>
    <property type="evidence" value="ECO:0007669"/>
    <property type="project" value="UniProtKB-UniRule"/>
</dbReference>
<keyword evidence="4 10" id="KW-1003">Cell membrane</keyword>
<gene>
    <name evidence="11" type="primary">fliR</name>
    <name evidence="11" type="ORF">EVJ47_04930</name>
</gene>
<dbReference type="InterPro" id="IPR002010">
    <property type="entry name" value="T3SS_IM_R"/>
</dbReference>
<sequence>MIIIHTHLLIEFILIFFRVIAMIVIMPFVGSSAVPNWAKIGMAFFISLIIYPLIVKTQIIPSISFPALVLFILSQTLIGLIFGFLVLIIFTGVELAGQFMGLQIGFGMISLLNPLISNQQVSLIANMQNFIALMIFIETSAFFFVIEGLYKSFETIPLTFIQFSPSIFKYLVLKGGDIFTIGLDLSIPIVIVAILLNIIIALMGRLAPQFNIFAVGFPLLIFVGLYILYIAEPYFTDYIIKSFIHLRFEYYRLINSLALLS</sequence>
<evidence type="ECO:0000256" key="8">
    <source>
        <dbReference type="ARBA" id="ARBA00023143"/>
    </source>
</evidence>
<feature type="transmembrane region" description="Helical" evidence="10">
    <location>
        <begin position="129"/>
        <end position="150"/>
    </location>
</feature>
<comment type="subcellular location">
    <subcellularLocation>
        <location evidence="10">Cell membrane</location>
        <topology evidence="10">Multi-pass membrane protein</topology>
    </subcellularLocation>
    <subcellularLocation>
        <location evidence="10">Bacterial flagellum basal body</location>
    </subcellularLocation>
</comment>
<dbReference type="NCBIfam" id="TIGR01400">
    <property type="entry name" value="fliR"/>
    <property type="match status" value="1"/>
</dbReference>
<evidence type="ECO:0000256" key="4">
    <source>
        <dbReference type="ARBA" id="ARBA00022475"/>
    </source>
</evidence>
<dbReference type="GO" id="GO:0044780">
    <property type="term" value="P:bacterial-type flagellum assembly"/>
    <property type="evidence" value="ECO:0007669"/>
    <property type="project" value="UniProtKB-UniRule"/>
</dbReference>
<evidence type="ECO:0000256" key="2">
    <source>
        <dbReference type="ARBA" id="ARBA00009772"/>
    </source>
</evidence>
<evidence type="ECO:0000313" key="12">
    <source>
        <dbReference type="Proteomes" id="UP000320813"/>
    </source>
</evidence>
<dbReference type="PANTHER" id="PTHR30065">
    <property type="entry name" value="FLAGELLAR BIOSYNTHETIC PROTEIN FLIR"/>
    <property type="match status" value="1"/>
</dbReference>
<evidence type="ECO:0000256" key="10">
    <source>
        <dbReference type="RuleBase" id="RU362071"/>
    </source>
</evidence>
<dbReference type="Pfam" id="PF01311">
    <property type="entry name" value="Bac_export_1"/>
    <property type="match status" value="1"/>
</dbReference>
<evidence type="ECO:0000256" key="3">
    <source>
        <dbReference type="ARBA" id="ARBA00021717"/>
    </source>
</evidence>
<reference evidence="11 12" key="1">
    <citation type="submission" date="2019-01" db="EMBL/GenBank/DDBJ databases">
        <title>Insights into ecological role of a new deltaproteobacterial order Candidatus Sinidesulfobacterales (Sva0485) by metagenomics and metatranscriptomics.</title>
        <authorList>
            <person name="Tan S."/>
            <person name="Liu J."/>
            <person name="Fang Y."/>
            <person name="Hedlund B.P."/>
            <person name="Lian Z.H."/>
            <person name="Huang L.Y."/>
            <person name="Li J.T."/>
            <person name="Huang L.N."/>
            <person name="Li W.J."/>
            <person name="Jiang H.C."/>
            <person name="Dong H.L."/>
            <person name="Shu W.S."/>
        </authorList>
    </citation>
    <scope>NUCLEOTIDE SEQUENCE [LARGE SCALE GENOMIC DNA]</scope>
    <source>
        <strain evidence="11">AP3</strain>
    </source>
</reference>
<feature type="transmembrane region" description="Helical" evidence="10">
    <location>
        <begin position="96"/>
        <end position="117"/>
    </location>
</feature>
<feature type="transmembrane region" description="Helical" evidence="10">
    <location>
        <begin position="210"/>
        <end position="231"/>
    </location>
</feature>
<accession>A0A519BB59</accession>
<keyword evidence="11" id="KW-0969">Cilium</keyword>
<feature type="transmembrane region" description="Helical" evidence="10">
    <location>
        <begin position="67"/>
        <end position="90"/>
    </location>
</feature>
<evidence type="ECO:0000256" key="5">
    <source>
        <dbReference type="ARBA" id="ARBA00022692"/>
    </source>
</evidence>
<keyword evidence="8 10" id="KW-0975">Bacterial flagellum</keyword>
<dbReference type="AlphaFoldDB" id="A0A519BB59"/>
<feature type="transmembrane region" description="Helical" evidence="10">
    <location>
        <begin position="12"/>
        <end position="30"/>
    </location>
</feature>
<proteinExistence type="inferred from homology"/>
<keyword evidence="6 10" id="KW-1133">Transmembrane helix</keyword>
<dbReference type="PRINTS" id="PR00953">
    <property type="entry name" value="TYPE3IMRPROT"/>
</dbReference>
<evidence type="ECO:0000256" key="9">
    <source>
        <dbReference type="NCBIfam" id="TIGR01400"/>
    </source>
</evidence>
<dbReference type="Proteomes" id="UP000320813">
    <property type="component" value="Unassembled WGS sequence"/>
</dbReference>
<comment type="similarity">
    <text evidence="2 10">Belongs to the FliR/MopE/SpaR family.</text>
</comment>
<evidence type="ECO:0000313" key="11">
    <source>
        <dbReference type="EMBL" id="RZD14515.1"/>
    </source>
</evidence>
<feature type="transmembrane region" description="Helical" evidence="10">
    <location>
        <begin position="185"/>
        <end position="204"/>
    </location>
</feature>
<feature type="transmembrane region" description="Helical" evidence="10">
    <location>
        <begin position="36"/>
        <end position="55"/>
    </location>
</feature>
<protein>
    <recommendedName>
        <fullName evidence="3 9">Flagellar biosynthetic protein FliR</fullName>
    </recommendedName>
</protein>
<comment type="function">
    <text evidence="1 10">Role in flagellar biosynthesis.</text>
</comment>
<comment type="caution">
    <text evidence="11">The sequence shown here is derived from an EMBL/GenBank/DDBJ whole genome shotgun (WGS) entry which is preliminary data.</text>
</comment>
<keyword evidence="5 10" id="KW-0812">Transmembrane</keyword>
<dbReference type="GO" id="GO:0005886">
    <property type="term" value="C:plasma membrane"/>
    <property type="evidence" value="ECO:0007669"/>
    <property type="project" value="UniProtKB-SubCell"/>
</dbReference>
<dbReference type="GO" id="GO:0009425">
    <property type="term" value="C:bacterial-type flagellum basal body"/>
    <property type="evidence" value="ECO:0007669"/>
    <property type="project" value="UniProtKB-SubCell"/>
</dbReference>
<evidence type="ECO:0000256" key="6">
    <source>
        <dbReference type="ARBA" id="ARBA00022989"/>
    </source>
</evidence>
<dbReference type="EMBL" id="SGBD01000002">
    <property type="protein sequence ID" value="RZD14515.1"/>
    <property type="molecule type" value="Genomic_DNA"/>
</dbReference>
<keyword evidence="11" id="KW-0282">Flagellum</keyword>
<evidence type="ECO:0000256" key="7">
    <source>
        <dbReference type="ARBA" id="ARBA00023136"/>
    </source>
</evidence>
<name>A0A519BB59_9DELT</name>
<dbReference type="InterPro" id="IPR006303">
    <property type="entry name" value="FliR"/>
</dbReference>
<organism evidence="11 12">
    <name type="scientific">Candidatus Acidulodesulfobacterium ferriphilum</name>
    <dbReference type="NCBI Taxonomy" id="2597223"/>
    <lineage>
        <taxon>Bacteria</taxon>
        <taxon>Deltaproteobacteria</taxon>
        <taxon>Candidatus Acidulodesulfobacterales</taxon>
        <taxon>Candidatus Acidulodesulfobacterium</taxon>
    </lineage>
</organism>